<dbReference type="Gene3D" id="3.40.50.80">
    <property type="entry name" value="Nucleotide-binding domain of ferredoxin-NADP reductase (FNR) module"/>
    <property type="match status" value="1"/>
</dbReference>
<sequence length="281" mass="30543">MSSFGTSPSLTGKPNAVLVPPGQCQFNEDFQSVKLLERTHVSPTSCVVRFSLSDESKPLGLSTCSCVLAKAKTAKDPEGVIRPYTPISTNEQVGSFDLLIKSYGDDSLMSKHMCQDMAVGDTIEFKQIPVNIKIQAPFPYKKVGMLVGGTGLTPMVQALHAILGSSDAPQESVAMLYGSRDAGDILGKDLLDVWTKDCADKFSVTHVLSHEPNDSDWKGERGFINKELIQKHLPSPDEEGIIIFVCGPPPMYNALCGPREEKEVGGVLGEMGYKPEQVYKF</sequence>
<evidence type="ECO:0000256" key="6">
    <source>
        <dbReference type="ARBA" id="ARBA00023002"/>
    </source>
</evidence>
<comment type="cofactor">
    <cofactor evidence="1 10 11">
        <name>FAD</name>
        <dbReference type="ChEBI" id="CHEBI:57692"/>
    </cofactor>
</comment>
<dbReference type="OrthoDB" id="432685at2759"/>
<dbReference type="Gene3D" id="2.40.30.10">
    <property type="entry name" value="Translation factors"/>
    <property type="match status" value="1"/>
</dbReference>
<feature type="binding site" evidence="10">
    <location>
        <position position="99"/>
    </location>
    <ligand>
        <name>FAD</name>
        <dbReference type="ChEBI" id="CHEBI:57692"/>
    </ligand>
</feature>
<protein>
    <recommendedName>
        <fullName evidence="11">NADH-cytochrome b5 reductase</fullName>
        <ecNumber evidence="11">1.6.2.2</ecNumber>
    </recommendedName>
</protein>
<comment type="caution">
    <text evidence="13">The sequence shown here is derived from an EMBL/GenBank/DDBJ whole genome shotgun (WGS) entry which is preliminary data.</text>
</comment>
<dbReference type="InterPro" id="IPR039261">
    <property type="entry name" value="FNR_nucleotide-bd"/>
</dbReference>
<gene>
    <name evidence="13" type="ORF">SEMRO_1263_G257210.1</name>
</gene>
<evidence type="ECO:0000256" key="5">
    <source>
        <dbReference type="ARBA" id="ARBA00022827"/>
    </source>
</evidence>
<feature type="binding site" evidence="10">
    <location>
        <position position="82"/>
    </location>
    <ligand>
        <name>FAD</name>
        <dbReference type="ChEBI" id="CHEBI:57692"/>
    </ligand>
</feature>
<feature type="binding site" evidence="10">
    <location>
        <position position="101"/>
    </location>
    <ligand>
        <name>FAD</name>
        <dbReference type="ChEBI" id="CHEBI:57692"/>
    </ligand>
</feature>
<feature type="binding site" evidence="10">
    <location>
        <position position="110"/>
    </location>
    <ligand>
        <name>FAD</name>
        <dbReference type="ChEBI" id="CHEBI:57692"/>
    </ligand>
</feature>
<feature type="binding site" evidence="10">
    <location>
        <position position="153"/>
    </location>
    <ligand>
        <name>FAD</name>
        <dbReference type="ChEBI" id="CHEBI:57692"/>
    </ligand>
</feature>
<feature type="domain" description="FAD-binding FR-type" evidence="12">
    <location>
        <begin position="28"/>
        <end position="141"/>
    </location>
</feature>
<feature type="binding site" evidence="10">
    <location>
        <position position="84"/>
    </location>
    <ligand>
        <name>FAD</name>
        <dbReference type="ChEBI" id="CHEBI:57692"/>
    </ligand>
</feature>
<dbReference type="PANTHER" id="PTHR19370:SF171">
    <property type="entry name" value="NADH-CYTOCHROME B5 REDUCTASE 2"/>
    <property type="match status" value="1"/>
</dbReference>
<dbReference type="InterPro" id="IPR017927">
    <property type="entry name" value="FAD-bd_FR_type"/>
</dbReference>
<evidence type="ECO:0000259" key="12">
    <source>
        <dbReference type="PROSITE" id="PS51384"/>
    </source>
</evidence>
<dbReference type="SUPFAM" id="SSF63380">
    <property type="entry name" value="Riboflavin synthase domain-like"/>
    <property type="match status" value="1"/>
</dbReference>
<evidence type="ECO:0000256" key="9">
    <source>
        <dbReference type="ARBA" id="ARBA00047682"/>
    </source>
</evidence>
<evidence type="ECO:0000313" key="14">
    <source>
        <dbReference type="Proteomes" id="UP001153069"/>
    </source>
</evidence>
<dbReference type="GO" id="GO:0005739">
    <property type="term" value="C:mitochondrion"/>
    <property type="evidence" value="ECO:0007669"/>
    <property type="project" value="UniProtKB-SubCell"/>
</dbReference>
<dbReference type="EC" id="1.6.2.2" evidence="11"/>
<comment type="catalytic activity">
    <reaction evidence="9 11">
        <text>2 Fe(III)-[cytochrome b5] + NADH = 2 Fe(II)-[cytochrome b5] + NAD(+) + H(+)</text>
        <dbReference type="Rhea" id="RHEA:46680"/>
        <dbReference type="Rhea" id="RHEA-COMP:10438"/>
        <dbReference type="Rhea" id="RHEA-COMP:10439"/>
        <dbReference type="ChEBI" id="CHEBI:15378"/>
        <dbReference type="ChEBI" id="CHEBI:29033"/>
        <dbReference type="ChEBI" id="CHEBI:29034"/>
        <dbReference type="ChEBI" id="CHEBI:57540"/>
        <dbReference type="ChEBI" id="CHEBI:57945"/>
        <dbReference type="EC" id="1.6.2.2"/>
    </reaction>
</comment>
<dbReference type="InterPro" id="IPR017938">
    <property type="entry name" value="Riboflavin_synthase-like_b-brl"/>
</dbReference>
<evidence type="ECO:0000256" key="8">
    <source>
        <dbReference type="ARBA" id="ARBA00023128"/>
    </source>
</evidence>
<evidence type="ECO:0000256" key="7">
    <source>
        <dbReference type="ARBA" id="ARBA00023027"/>
    </source>
</evidence>
<keyword evidence="5 10" id="KW-0274">FAD</keyword>
<dbReference type="GO" id="GO:0090524">
    <property type="term" value="F:cytochrome-b5 reductase activity, acting on NADH"/>
    <property type="evidence" value="ECO:0007669"/>
    <property type="project" value="UniProtKB-EC"/>
</dbReference>
<dbReference type="AlphaFoldDB" id="A0A9N8EJT8"/>
<evidence type="ECO:0000256" key="4">
    <source>
        <dbReference type="ARBA" id="ARBA00022630"/>
    </source>
</evidence>
<dbReference type="InterPro" id="IPR008333">
    <property type="entry name" value="Cbr1-like_FAD-bd_dom"/>
</dbReference>
<dbReference type="CDD" id="cd06183">
    <property type="entry name" value="cyt_b5_reduct_like"/>
    <property type="match status" value="1"/>
</dbReference>
<keyword evidence="7 11" id="KW-0520">NAD</keyword>
<dbReference type="InterPro" id="IPR001433">
    <property type="entry name" value="OxRdtase_FAD/NAD-bd"/>
</dbReference>
<name>A0A9N8EJT8_9STRA</name>
<accession>A0A9N8EJT8</accession>
<dbReference type="InterPro" id="IPR001709">
    <property type="entry name" value="Flavoprot_Pyr_Nucl_cyt_Rdtase"/>
</dbReference>
<dbReference type="InterPro" id="IPR001834">
    <property type="entry name" value="CBR-like"/>
</dbReference>
<dbReference type="Pfam" id="PF00970">
    <property type="entry name" value="FAD_binding_6"/>
    <property type="match status" value="1"/>
</dbReference>
<evidence type="ECO:0000256" key="10">
    <source>
        <dbReference type="PIRSR" id="PIRSR601834-1"/>
    </source>
</evidence>
<evidence type="ECO:0000313" key="13">
    <source>
        <dbReference type="EMBL" id="CAB9522048.1"/>
    </source>
</evidence>
<reference evidence="13" key="1">
    <citation type="submission" date="2020-06" db="EMBL/GenBank/DDBJ databases">
        <authorList>
            <consortium name="Plant Systems Biology data submission"/>
        </authorList>
    </citation>
    <scope>NUCLEOTIDE SEQUENCE</scope>
    <source>
        <strain evidence="13">D6</strain>
    </source>
</reference>
<dbReference type="EMBL" id="CAICTM010001261">
    <property type="protein sequence ID" value="CAB9522048.1"/>
    <property type="molecule type" value="Genomic_DNA"/>
</dbReference>
<comment type="subcellular location">
    <subcellularLocation>
        <location evidence="2">Mitochondrion</location>
    </subcellularLocation>
</comment>
<dbReference type="Pfam" id="PF00175">
    <property type="entry name" value="NAD_binding_1"/>
    <property type="match status" value="1"/>
</dbReference>
<evidence type="ECO:0000256" key="3">
    <source>
        <dbReference type="ARBA" id="ARBA00006105"/>
    </source>
</evidence>
<dbReference type="PANTHER" id="PTHR19370">
    <property type="entry name" value="NADH-CYTOCHROME B5 REDUCTASE"/>
    <property type="match status" value="1"/>
</dbReference>
<dbReference type="PRINTS" id="PR00371">
    <property type="entry name" value="FPNCR"/>
</dbReference>
<keyword evidence="4 10" id="KW-0285">Flavoprotein</keyword>
<proteinExistence type="inferred from homology"/>
<keyword evidence="8" id="KW-0496">Mitochondrion</keyword>
<comment type="similarity">
    <text evidence="3 11">Belongs to the flavoprotein pyridine nucleotide cytochrome reductase family.</text>
</comment>
<organism evidence="13 14">
    <name type="scientific">Seminavis robusta</name>
    <dbReference type="NCBI Taxonomy" id="568900"/>
    <lineage>
        <taxon>Eukaryota</taxon>
        <taxon>Sar</taxon>
        <taxon>Stramenopiles</taxon>
        <taxon>Ochrophyta</taxon>
        <taxon>Bacillariophyta</taxon>
        <taxon>Bacillariophyceae</taxon>
        <taxon>Bacillariophycidae</taxon>
        <taxon>Naviculales</taxon>
        <taxon>Naviculaceae</taxon>
        <taxon>Seminavis</taxon>
    </lineage>
</organism>
<feature type="binding site" evidence="10">
    <location>
        <position position="83"/>
    </location>
    <ligand>
        <name>FAD</name>
        <dbReference type="ChEBI" id="CHEBI:57692"/>
    </ligand>
</feature>
<dbReference type="SUPFAM" id="SSF52343">
    <property type="entry name" value="Ferredoxin reductase-like, C-terminal NADP-linked domain"/>
    <property type="match status" value="1"/>
</dbReference>
<keyword evidence="14" id="KW-1185">Reference proteome</keyword>
<evidence type="ECO:0000256" key="11">
    <source>
        <dbReference type="RuleBase" id="RU361226"/>
    </source>
</evidence>
<feature type="binding site" evidence="10">
    <location>
        <position position="109"/>
    </location>
    <ligand>
        <name>FAD</name>
        <dbReference type="ChEBI" id="CHEBI:57692"/>
    </ligand>
</feature>
<dbReference type="PRINTS" id="PR00406">
    <property type="entry name" value="CYTB5RDTASE"/>
</dbReference>
<evidence type="ECO:0000256" key="1">
    <source>
        <dbReference type="ARBA" id="ARBA00001974"/>
    </source>
</evidence>
<evidence type="ECO:0000256" key="2">
    <source>
        <dbReference type="ARBA" id="ARBA00004173"/>
    </source>
</evidence>
<dbReference type="Proteomes" id="UP001153069">
    <property type="component" value="Unassembled WGS sequence"/>
</dbReference>
<keyword evidence="6 11" id="KW-0560">Oxidoreductase</keyword>
<dbReference type="PROSITE" id="PS51384">
    <property type="entry name" value="FAD_FR"/>
    <property type="match status" value="1"/>
</dbReference>